<evidence type="ECO:0000313" key="2">
    <source>
        <dbReference type="EnsemblMetazoa" id="tetur33g01020.1"/>
    </source>
</evidence>
<feature type="transmembrane region" description="Helical" evidence="1">
    <location>
        <begin position="92"/>
        <end position="113"/>
    </location>
</feature>
<feature type="transmembrane region" description="Helical" evidence="1">
    <location>
        <begin position="195"/>
        <end position="225"/>
    </location>
</feature>
<feature type="transmembrane region" description="Helical" evidence="1">
    <location>
        <begin position="231"/>
        <end position="264"/>
    </location>
</feature>
<dbReference type="Proteomes" id="UP000015104">
    <property type="component" value="Unassembled WGS sequence"/>
</dbReference>
<dbReference type="HOGENOM" id="CLU_048807_1_0_1"/>
<evidence type="ECO:0008006" key="4">
    <source>
        <dbReference type="Google" id="ProtNLM"/>
    </source>
</evidence>
<accession>T1L2I2</accession>
<feature type="transmembrane region" description="Helical" evidence="1">
    <location>
        <begin position="133"/>
        <end position="150"/>
    </location>
</feature>
<evidence type="ECO:0000256" key="1">
    <source>
        <dbReference type="SAM" id="Phobius"/>
    </source>
</evidence>
<keyword evidence="3" id="KW-1185">Reference proteome</keyword>
<dbReference type="EMBL" id="CAEY01000947">
    <property type="status" value="NOT_ANNOTATED_CDS"/>
    <property type="molecule type" value="Genomic_DNA"/>
</dbReference>
<reference evidence="2" key="2">
    <citation type="submission" date="2015-06" db="UniProtKB">
        <authorList>
            <consortium name="EnsemblMetazoa"/>
        </authorList>
    </citation>
    <scope>IDENTIFICATION</scope>
</reference>
<feature type="transmembrane region" description="Helical" evidence="1">
    <location>
        <begin position="318"/>
        <end position="340"/>
    </location>
</feature>
<proteinExistence type="predicted"/>
<feature type="transmembrane region" description="Helical" evidence="1">
    <location>
        <begin position="421"/>
        <end position="445"/>
    </location>
</feature>
<sequence>MESRDSNLMLSDRLHSNKMVRIVGLLKEPNYRHYLKSCFYKLIGWTDGADIETRRALAHFDYLNKLFLVSLCGGQKQEYGKPITRKVWISNWIIRIVILSTFIRTNLFLYFHGCHQMDLYLANPLSNATRSKKIVFFIYFDVTLLILSGLREYCHYIERSSVLVPFRIFFNIRKHGVKWKPLRLNMRHSKLFNKACYFIITNGTRISVFICFYSALLIFGIRLYFSNYSTLLHIIFILLFTAFEITMMVTCITLLVSLGVYLMALIAFFNAQADTIIDEIQDSLRKVPLSPQELRQVNGKVIQFLNNIEKTYLRLNYLYLYLEVFIAFEVDLVLFLVLFTDSLLSTSFIASIFVVGSLLIHAFLVIGNYWASRYHTKTLSIHGYYTGLILNTKTICSAQFKALEVQDRINGNKTGIAIGDFCLITPAFSLIFILENINFIMLLAVNVKTMI</sequence>
<dbReference type="EnsemblMetazoa" id="tetur33g01020.1">
    <property type="protein sequence ID" value="tetur33g01020.1"/>
    <property type="gene ID" value="tetur33g01020"/>
</dbReference>
<keyword evidence="1" id="KW-0472">Membrane</keyword>
<organism evidence="2 3">
    <name type="scientific">Tetranychus urticae</name>
    <name type="common">Two-spotted spider mite</name>
    <dbReference type="NCBI Taxonomy" id="32264"/>
    <lineage>
        <taxon>Eukaryota</taxon>
        <taxon>Metazoa</taxon>
        <taxon>Ecdysozoa</taxon>
        <taxon>Arthropoda</taxon>
        <taxon>Chelicerata</taxon>
        <taxon>Arachnida</taxon>
        <taxon>Acari</taxon>
        <taxon>Acariformes</taxon>
        <taxon>Trombidiformes</taxon>
        <taxon>Prostigmata</taxon>
        <taxon>Eleutherengona</taxon>
        <taxon>Raphignathae</taxon>
        <taxon>Tetranychoidea</taxon>
        <taxon>Tetranychidae</taxon>
        <taxon>Tetranychus</taxon>
    </lineage>
</organism>
<protein>
    <recommendedName>
        <fullName evidence="4">Odorant receptor</fullName>
    </recommendedName>
</protein>
<evidence type="ECO:0000313" key="3">
    <source>
        <dbReference type="Proteomes" id="UP000015104"/>
    </source>
</evidence>
<name>T1L2I2_TETUR</name>
<keyword evidence="1" id="KW-1133">Transmembrane helix</keyword>
<reference evidence="3" key="1">
    <citation type="submission" date="2011-08" db="EMBL/GenBank/DDBJ databases">
        <authorList>
            <person name="Rombauts S."/>
        </authorList>
    </citation>
    <scope>NUCLEOTIDE SEQUENCE</scope>
    <source>
        <strain evidence="3">London</strain>
    </source>
</reference>
<dbReference type="AlphaFoldDB" id="T1L2I2"/>
<keyword evidence="1" id="KW-0812">Transmembrane</keyword>
<feature type="transmembrane region" description="Helical" evidence="1">
    <location>
        <begin position="346"/>
        <end position="371"/>
    </location>
</feature>